<feature type="compositionally biased region" description="Acidic residues" evidence="3">
    <location>
        <begin position="374"/>
        <end position="384"/>
    </location>
</feature>
<reference evidence="5 6" key="1">
    <citation type="journal article" date="2024" name="Science">
        <title>Giant polyketide synthase enzymes in the biosynthesis of giant marine polyether toxins.</title>
        <authorList>
            <person name="Fallon T.R."/>
            <person name="Shende V.V."/>
            <person name="Wierzbicki I.H."/>
            <person name="Pendleton A.L."/>
            <person name="Watervoot N.F."/>
            <person name="Auber R.P."/>
            <person name="Gonzalez D.J."/>
            <person name="Wisecaver J.H."/>
            <person name="Moore B.S."/>
        </authorList>
    </citation>
    <scope>NUCLEOTIDE SEQUENCE [LARGE SCALE GENOMIC DNA]</scope>
    <source>
        <strain evidence="5 6">12B1</strain>
    </source>
</reference>
<feature type="domain" description="PPIase cyclophilin-type" evidence="4">
    <location>
        <begin position="20"/>
        <end position="168"/>
    </location>
</feature>
<keyword evidence="6" id="KW-1185">Reference proteome</keyword>
<dbReference type="EMBL" id="JBGBPQ010000020">
    <property type="protein sequence ID" value="KAL1504394.1"/>
    <property type="molecule type" value="Genomic_DNA"/>
</dbReference>
<comment type="subcellular location">
    <subcellularLocation>
        <location evidence="1">Nucleus</location>
    </subcellularLocation>
</comment>
<dbReference type="InterPro" id="IPR002130">
    <property type="entry name" value="Cyclophilin-type_PPIase_dom"/>
</dbReference>
<dbReference type="PANTHER" id="PTHR45625">
    <property type="entry name" value="PEPTIDYL-PROLYL CIS-TRANS ISOMERASE-RELATED"/>
    <property type="match status" value="1"/>
</dbReference>
<feature type="region of interest" description="Disordered" evidence="3">
    <location>
        <begin position="269"/>
        <end position="419"/>
    </location>
</feature>
<feature type="compositionally biased region" description="Polar residues" evidence="3">
    <location>
        <begin position="316"/>
        <end position="331"/>
    </location>
</feature>
<protein>
    <recommendedName>
        <fullName evidence="4">PPIase cyclophilin-type domain-containing protein</fullName>
    </recommendedName>
</protein>
<feature type="compositionally biased region" description="Basic and acidic residues" evidence="3">
    <location>
        <begin position="385"/>
        <end position="397"/>
    </location>
</feature>
<dbReference type="CDD" id="cd01925">
    <property type="entry name" value="cyclophilin_CeCYP16-like"/>
    <property type="match status" value="1"/>
</dbReference>
<dbReference type="InterPro" id="IPR020892">
    <property type="entry name" value="Cyclophilin-type_PPIase_CS"/>
</dbReference>
<dbReference type="GO" id="GO:0003755">
    <property type="term" value="F:peptidyl-prolyl cis-trans isomerase activity"/>
    <property type="evidence" value="ECO:0007669"/>
    <property type="project" value="InterPro"/>
</dbReference>
<dbReference type="PROSITE" id="PS00170">
    <property type="entry name" value="CSA_PPIASE_1"/>
    <property type="match status" value="1"/>
</dbReference>
<dbReference type="Pfam" id="PF00160">
    <property type="entry name" value="Pro_isomerase"/>
    <property type="match status" value="1"/>
</dbReference>
<accession>A0AB34IRT2</accession>
<dbReference type="PRINTS" id="PR00153">
    <property type="entry name" value="CSAPPISMRASE"/>
</dbReference>
<dbReference type="SUPFAM" id="SSF50891">
    <property type="entry name" value="Cyclophilin-like"/>
    <property type="match status" value="1"/>
</dbReference>
<feature type="region of interest" description="Disordered" evidence="3">
    <location>
        <begin position="449"/>
        <end position="502"/>
    </location>
</feature>
<dbReference type="Proteomes" id="UP001515480">
    <property type="component" value="Unassembled WGS sequence"/>
</dbReference>
<proteinExistence type="predicted"/>
<evidence type="ECO:0000256" key="2">
    <source>
        <dbReference type="ARBA" id="ARBA00023242"/>
    </source>
</evidence>
<dbReference type="PROSITE" id="PS50072">
    <property type="entry name" value="CSA_PPIASE_2"/>
    <property type="match status" value="1"/>
</dbReference>
<evidence type="ECO:0000313" key="5">
    <source>
        <dbReference type="EMBL" id="KAL1504394.1"/>
    </source>
</evidence>
<name>A0AB34IRT2_PRYPA</name>
<dbReference type="InterPro" id="IPR044666">
    <property type="entry name" value="Cyclophilin_A-like"/>
</dbReference>
<evidence type="ECO:0000259" key="4">
    <source>
        <dbReference type="PROSITE" id="PS50072"/>
    </source>
</evidence>
<feature type="compositionally biased region" description="Basic and acidic residues" evidence="3">
    <location>
        <begin position="332"/>
        <end position="348"/>
    </location>
</feature>
<dbReference type="GO" id="GO:0006457">
    <property type="term" value="P:protein folding"/>
    <property type="evidence" value="ECO:0007669"/>
    <property type="project" value="InterPro"/>
</dbReference>
<dbReference type="InterPro" id="IPR029000">
    <property type="entry name" value="Cyclophilin-like_dom_sf"/>
</dbReference>
<feature type="compositionally biased region" description="Basic and acidic residues" evidence="3">
    <location>
        <begin position="461"/>
        <end position="480"/>
    </location>
</feature>
<dbReference type="Gene3D" id="2.40.100.10">
    <property type="entry name" value="Cyclophilin-like"/>
    <property type="match status" value="1"/>
</dbReference>
<feature type="compositionally biased region" description="Basic and acidic residues" evidence="3">
    <location>
        <begin position="283"/>
        <end position="306"/>
    </location>
</feature>
<dbReference type="PANTHER" id="PTHR45625:SF6">
    <property type="entry name" value="SPLICEOSOME-ASSOCIATED PROTEIN CWC27 HOMOLOG"/>
    <property type="match status" value="1"/>
</dbReference>
<evidence type="ECO:0000313" key="6">
    <source>
        <dbReference type="Proteomes" id="UP001515480"/>
    </source>
</evidence>
<sequence>MANLTVYANEPATHGKVVLHTSIGPLDVELWSKQAPIACRNFIQLCLENYYDGCIFHRVIKGFMAQTGDPTGTGNGGESVFGSTFKDEFHGRLRFTHRGLLGMASNGPNTNGSQFFITLDRCEWLDNKHTIFGKVTGNSLYNLPRFDELETDEKDRPTFPPRIQRTEVLLEPFDDIVPRAQEVVQEEAPKKKKKKEKKNLSLLSFGEEAAAEEEVLQKVNTKLKSSHDVLEDPRLSREQAVAREELEMKQRSAAQEAGKKAAARDALASASMNRNGEGDDVAFADRMRQQMLERQRRLQQDQHAVEKAVPQGTAGDAQQVQQPRSHTSTHSLPKEDVREEYEKLKRELAAPSKNGQPVEGARNYKWRGKGAKDSDDEDSGGDSDPETRGMSELERQRAKYLKRKKESAGLTREQRQKATMQKLKGFQKSLEEDGSDWKAHHLKFERERREAESASVYDSFDPLKHGADDERARTKIKARENTMLSMARAGGGGTFDTSGWDE</sequence>
<organism evidence="5 6">
    <name type="scientific">Prymnesium parvum</name>
    <name type="common">Toxic golden alga</name>
    <dbReference type="NCBI Taxonomy" id="97485"/>
    <lineage>
        <taxon>Eukaryota</taxon>
        <taxon>Haptista</taxon>
        <taxon>Haptophyta</taxon>
        <taxon>Prymnesiophyceae</taxon>
        <taxon>Prymnesiales</taxon>
        <taxon>Prymnesiaceae</taxon>
        <taxon>Prymnesium</taxon>
    </lineage>
</organism>
<dbReference type="FunFam" id="2.40.100.10:FF:000007">
    <property type="entry name" value="Peptidyl-prolyl cis-trans isomerase CWC27 homolog"/>
    <property type="match status" value="1"/>
</dbReference>
<gene>
    <name evidence="5" type="ORF">AB1Y20_010800</name>
</gene>
<dbReference type="AlphaFoldDB" id="A0AB34IRT2"/>
<keyword evidence="2" id="KW-0539">Nucleus</keyword>
<dbReference type="GO" id="GO:0071013">
    <property type="term" value="C:catalytic step 2 spliceosome"/>
    <property type="evidence" value="ECO:0007669"/>
    <property type="project" value="TreeGrafter"/>
</dbReference>
<evidence type="ECO:0000256" key="3">
    <source>
        <dbReference type="SAM" id="MobiDB-lite"/>
    </source>
</evidence>
<comment type="caution">
    <text evidence="5">The sequence shown here is derived from an EMBL/GenBank/DDBJ whole genome shotgun (WGS) entry which is preliminary data.</text>
</comment>
<evidence type="ECO:0000256" key="1">
    <source>
        <dbReference type="ARBA" id="ARBA00004123"/>
    </source>
</evidence>